<sequence>MVEQIGKTAGNPIKEGHILKCTRIAKLNKDSPRPRTVLVKLFSPIIRDQFYASIIKFNKNKTKDDRLNTSHLGLAGETQGVFIMEHLSTEAKALHAQARNICCNARTRAYFNFGDFNIPAVDYLSASPRTCLIDCMSENNLLQHNDVRNSFNKTLDLVLSNVGNTQVINCSVCLSKLDKYHPPLEISVDLGVEELVTSKRCKRPDFFSADYDQVNSDLEKITWTEVLSNSLGVNGMVSCFYSVFKDIIKTRIPLKPIKSNQYPHWYTRKLIKRVKEKEKYRIQFKKFGISLDEIEFKLLRFRCEILINSCYKSYTDRVEASIKSNTKYFWTYLKQRRNNKCEFPASMVYNNQTFTDGVSICDQFDNHFSS</sequence>
<protein>
    <submittedName>
        <fullName evidence="1">Uncharacterized protein</fullName>
    </submittedName>
</protein>
<dbReference type="AlphaFoldDB" id="A0A5E4R340"/>
<evidence type="ECO:0000313" key="1">
    <source>
        <dbReference type="EMBL" id="VVD04361.1"/>
    </source>
</evidence>
<reference evidence="1 2" key="1">
    <citation type="submission" date="2017-07" db="EMBL/GenBank/DDBJ databases">
        <authorList>
            <person name="Talla V."/>
            <person name="Backstrom N."/>
        </authorList>
    </citation>
    <scope>NUCLEOTIDE SEQUENCE [LARGE SCALE GENOMIC DNA]</scope>
</reference>
<name>A0A5E4R340_9NEOP</name>
<feature type="non-terminal residue" evidence="1">
    <location>
        <position position="370"/>
    </location>
</feature>
<proteinExistence type="predicted"/>
<accession>A0A5E4R340</accession>
<gene>
    <name evidence="1" type="ORF">LSINAPIS_LOCUS14128</name>
</gene>
<dbReference type="PANTHER" id="PTHR33395:SF22">
    <property type="entry name" value="REVERSE TRANSCRIPTASE DOMAIN-CONTAINING PROTEIN"/>
    <property type="match status" value="1"/>
</dbReference>
<dbReference type="GO" id="GO:0061343">
    <property type="term" value="P:cell adhesion involved in heart morphogenesis"/>
    <property type="evidence" value="ECO:0007669"/>
    <property type="project" value="TreeGrafter"/>
</dbReference>
<organism evidence="1 2">
    <name type="scientific">Leptidea sinapis</name>
    <dbReference type="NCBI Taxonomy" id="189913"/>
    <lineage>
        <taxon>Eukaryota</taxon>
        <taxon>Metazoa</taxon>
        <taxon>Ecdysozoa</taxon>
        <taxon>Arthropoda</taxon>
        <taxon>Hexapoda</taxon>
        <taxon>Insecta</taxon>
        <taxon>Pterygota</taxon>
        <taxon>Neoptera</taxon>
        <taxon>Endopterygota</taxon>
        <taxon>Lepidoptera</taxon>
        <taxon>Glossata</taxon>
        <taxon>Ditrysia</taxon>
        <taxon>Papilionoidea</taxon>
        <taxon>Pieridae</taxon>
        <taxon>Dismorphiinae</taxon>
        <taxon>Leptidea</taxon>
    </lineage>
</organism>
<dbReference type="Proteomes" id="UP000324832">
    <property type="component" value="Unassembled WGS sequence"/>
</dbReference>
<dbReference type="GO" id="GO:0007508">
    <property type="term" value="P:larval heart development"/>
    <property type="evidence" value="ECO:0007669"/>
    <property type="project" value="TreeGrafter"/>
</dbReference>
<keyword evidence="2" id="KW-1185">Reference proteome</keyword>
<evidence type="ECO:0000313" key="2">
    <source>
        <dbReference type="Proteomes" id="UP000324832"/>
    </source>
</evidence>
<dbReference type="PANTHER" id="PTHR33395">
    <property type="entry name" value="TRANSCRIPTASE, PUTATIVE-RELATED-RELATED"/>
    <property type="match status" value="1"/>
</dbReference>
<dbReference type="GO" id="GO:0031012">
    <property type="term" value="C:extracellular matrix"/>
    <property type="evidence" value="ECO:0007669"/>
    <property type="project" value="TreeGrafter"/>
</dbReference>
<dbReference type="EMBL" id="FZQP02006859">
    <property type="protein sequence ID" value="VVD04361.1"/>
    <property type="molecule type" value="Genomic_DNA"/>
</dbReference>